<dbReference type="Pfam" id="PF04616">
    <property type="entry name" value="Glyco_hydro_43"/>
    <property type="match status" value="1"/>
</dbReference>
<dbReference type="InterPro" id="IPR023296">
    <property type="entry name" value="Glyco_hydro_beta-prop_sf"/>
</dbReference>
<dbReference type="CDD" id="cd18617">
    <property type="entry name" value="GH43_XynB-like"/>
    <property type="match status" value="1"/>
</dbReference>
<dbReference type="EC" id="3.2.1.37" evidence="5"/>
<dbReference type="EMBL" id="CZQD01000048">
    <property type="protein sequence ID" value="CUS57819.1"/>
    <property type="molecule type" value="Genomic_DNA"/>
</dbReference>
<dbReference type="InterPro" id="IPR013320">
    <property type="entry name" value="ConA-like_dom_sf"/>
</dbReference>
<accession>A0A160U5A2</accession>
<reference evidence="5" key="1">
    <citation type="submission" date="2015-10" db="EMBL/GenBank/DDBJ databases">
        <authorList>
            <person name="Gilbert D.G."/>
        </authorList>
    </citation>
    <scope>NUCLEOTIDE SEQUENCE</scope>
</reference>
<dbReference type="InterPro" id="IPR041542">
    <property type="entry name" value="GH43_C2"/>
</dbReference>
<dbReference type="AlphaFoldDB" id="A0A160U5A2"/>
<evidence type="ECO:0000259" key="4">
    <source>
        <dbReference type="Pfam" id="PF17851"/>
    </source>
</evidence>
<proteinExistence type="inferred from homology"/>
<evidence type="ECO:0000256" key="2">
    <source>
        <dbReference type="ARBA" id="ARBA00022801"/>
    </source>
</evidence>
<dbReference type="SUPFAM" id="SSF75005">
    <property type="entry name" value="Arabinanase/levansucrase/invertase"/>
    <property type="match status" value="1"/>
</dbReference>
<evidence type="ECO:0000313" key="5">
    <source>
        <dbReference type="EMBL" id="CUS57819.1"/>
    </source>
</evidence>
<dbReference type="InterPro" id="IPR051795">
    <property type="entry name" value="Glycosyl_Hydrlase_43"/>
</dbReference>
<dbReference type="Gene3D" id="2.115.10.20">
    <property type="entry name" value="Glycosyl hydrolase domain, family 43"/>
    <property type="match status" value="1"/>
</dbReference>
<name>A0A160U5A2_9ZZZZ</name>
<feature type="domain" description="Beta-xylosidase C-terminal Concanavalin A-like" evidence="4">
    <location>
        <begin position="389"/>
        <end position="573"/>
    </location>
</feature>
<organism evidence="5">
    <name type="scientific">hydrothermal vent metagenome</name>
    <dbReference type="NCBI Taxonomy" id="652676"/>
    <lineage>
        <taxon>unclassified sequences</taxon>
        <taxon>metagenomes</taxon>
        <taxon>ecological metagenomes</taxon>
    </lineage>
</organism>
<dbReference type="PANTHER" id="PTHR42812">
    <property type="entry name" value="BETA-XYLOSIDASE"/>
    <property type="match status" value="1"/>
</dbReference>
<sequence length="575" mass="62375">MIIQMRHWKAFASFGAIAIAASCGSVSAPAPAPLETSEARFSYLTYSGTDPIFDLPVSDSQARNPILAGYYPDPSIVKVDADYYLVNSSFTHYPGIPIFHSRDLINWTQIGNVIDRPDMLDFSGLTVSRGVFAPTIEFHGGVFYVINTCVDCGGNFVVTATDPAGPWSDPIWLPHIGGIDPSLFFDEDGKVYILNNDAPEGEPLYEGHRAVWIREVDAQTFEPVSDAVVAVNGGVDLSEQPVWIEGPHLYKVDGKYVLSAAEGGTGPQHSQVILIAKSPLGPFTPHPDNPILTQRDLPEDRAEPITSVGHADFTQDSEGNWWAVFLGTRPYQGNEYNTGRETFLMPVSWDNGIPRITKPGDVIPHVIDRPALPAQPKASLPLTGNFTYTDEFEEDVLPLHWLTVRIPAQKAYRLENGELVLEARADGVGSPGQPSFLARRQQHTNAEAYTEVSFVPEDSDDEAGIAAFQNDAAYYALGLSMSEDGRAIVRLRKRAGDATDKDGEIVAEVPAAAPLGASLKLRIVSRGPEIDFYQAARGDDWEPVALGEDSTILSTEKAGGFVGTLLGVYAQSAGD</sequence>
<gene>
    <name evidence="5" type="ORF">MGWOODY_Hyp1899</name>
</gene>
<dbReference type="GO" id="GO:0009044">
    <property type="term" value="F:xylan 1,4-beta-xylosidase activity"/>
    <property type="evidence" value="ECO:0007669"/>
    <property type="project" value="UniProtKB-EC"/>
</dbReference>
<dbReference type="Gene3D" id="2.60.120.200">
    <property type="match status" value="1"/>
</dbReference>
<dbReference type="GO" id="GO:0005975">
    <property type="term" value="P:carbohydrate metabolic process"/>
    <property type="evidence" value="ECO:0007669"/>
    <property type="project" value="InterPro"/>
</dbReference>
<dbReference type="SUPFAM" id="SSF49899">
    <property type="entry name" value="Concanavalin A-like lectins/glucanases"/>
    <property type="match status" value="1"/>
</dbReference>
<dbReference type="PANTHER" id="PTHR42812:SF12">
    <property type="entry name" value="BETA-XYLOSIDASE-RELATED"/>
    <property type="match status" value="1"/>
</dbReference>
<comment type="similarity">
    <text evidence="1">Belongs to the glycosyl hydrolase 43 family.</text>
</comment>
<keyword evidence="3 5" id="KW-0326">Glycosidase</keyword>
<dbReference type="InterPro" id="IPR006710">
    <property type="entry name" value="Glyco_hydro_43"/>
</dbReference>
<evidence type="ECO:0000256" key="1">
    <source>
        <dbReference type="ARBA" id="ARBA00009865"/>
    </source>
</evidence>
<protein>
    <submittedName>
        <fullName evidence="5">Beta-xylosidase</fullName>
        <ecNumber evidence="5">3.2.1.37</ecNumber>
    </submittedName>
</protein>
<dbReference type="Pfam" id="PF17851">
    <property type="entry name" value="GH43_C2"/>
    <property type="match status" value="1"/>
</dbReference>
<evidence type="ECO:0000256" key="3">
    <source>
        <dbReference type="ARBA" id="ARBA00023295"/>
    </source>
</evidence>
<dbReference type="PROSITE" id="PS51257">
    <property type="entry name" value="PROKAR_LIPOPROTEIN"/>
    <property type="match status" value="1"/>
</dbReference>
<keyword evidence="2 5" id="KW-0378">Hydrolase</keyword>